<organism evidence="2 3">
    <name type="scientific">Oikopleura dioica</name>
    <name type="common">Tunicate</name>
    <dbReference type="NCBI Taxonomy" id="34765"/>
    <lineage>
        <taxon>Eukaryota</taxon>
        <taxon>Metazoa</taxon>
        <taxon>Chordata</taxon>
        <taxon>Tunicata</taxon>
        <taxon>Appendicularia</taxon>
        <taxon>Copelata</taxon>
        <taxon>Oikopleuridae</taxon>
        <taxon>Oikopleura</taxon>
    </lineage>
</organism>
<feature type="transmembrane region" description="Helical" evidence="1">
    <location>
        <begin position="79"/>
        <end position="100"/>
    </location>
</feature>
<dbReference type="Pfam" id="PF03567">
    <property type="entry name" value="Sulfotransfer_2"/>
    <property type="match status" value="1"/>
</dbReference>
<dbReference type="InterPro" id="IPR005331">
    <property type="entry name" value="Sulfotransferase"/>
</dbReference>
<keyword evidence="1" id="KW-0472">Membrane</keyword>
<feature type="transmembrane region" description="Helical" evidence="1">
    <location>
        <begin position="334"/>
        <end position="356"/>
    </location>
</feature>
<evidence type="ECO:0000313" key="3">
    <source>
        <dbReference type="Proteomes" id="UP001158576"/>
    </source>
</evidence>
<feature type="transmembrane region" description="Helical" evidence="1">
    <location>
        <begin position="395"/>
        <end position="417"/>
    </location>
</feature>
<dbReference type="SUPFAM" id="SSF103473">
    <property type="entry name" value="MFS general substrate transporter"/>
    <property type="match status" value="1"/>
</dbReference>
<feature type="transmembrane region" description="Helical" evidence="1">
    <location>
        <begin position="7"/>
        <end position="33"/>
    </location>
</feature>
<protein>
    <submittedName>
        <fullName evidence="2">Oidioi.mRNA.OKI2018_I69.chr2.g7897.t1.cds</fullName>
    </submittedName>
</protein>
<keyword evidence="3" id="KW-1185">Reference proteome</keyword>
<dbReference type="Gene3D" id="1.20.1250.20">
    <property type="entry name" value="MFS general substrate transporter like domains"/>
    <property type="match status" value="1"/>
</dbReference>
<gene>
    <name evidence="2" type="ORF">OKIOD_LOCUS16662</name>
</gene>
<accession>A0ABN7TB02</accession>
<feature type="transmembrane region" description="Helical" evidence="1">
    <location>
        <begin position="303"/>
        <end position="322"/>
    </location>
</feature>
<name>A0ABN7TB02_OIKDI</name>
<feature type="transmembrane region" description="Helical" evidence="1">
    <location>
        <begin position="362"/>
        <end position="383"/>
    </location>
</feature>
<feature type="transmembrane region" description="Helical" evidence="1">
    <location>
        <begin position="429"/>
        <end position="454"/>
    </location>
</feature>
<evidence type="ECO:0000256" key="1">
    <source>
        <dbReference type="SAM" id="Phobius"/>
    </source>
</evidence>
<keyword evidence="1" id="KW-1133">Transmembrane helix</keyword>
<dbReference type="EMBL" id="OU015567">
    <property type="protein sequence ID" value="CAG5113807.1"/>
    <property type="molecule type" value="Genomic_DNA"/>
</dbReference>
<sequence>MSEGKATIFLAVLETFLCCGTIFGWANLVKIFYEEGFYSEGRTDAEQKAELNSIFAIGSSLTSFGTIVFGAVFDKFGSFWTRTFAVFLCFIGNACLFLASPNETDILVTVGLGFVAVAGVTLLITQMQICNLFAESRGKVLSLCNGAMDSSSASALLLYSIYSWSGSYHLVWICFTSFLSLAIYRTMFVLPKTIIPYPLPDDYNHTPAVRNLCSNETQSLDEFEEEKKELNPVKPNIDPFLSTKVLFSPLFWSNTIFFTIQVYRSYSYLALVTDSTAEIIQLAGENLTLAEAQEEAGEMTKHFAYVQFFGVFIAFLNGFIIDKVIEKTNDIHKGLSAGVACTSSLGIAFSILYLIPSKYAQYGTMIFSVFHRSFTFGINATVIAMSFPMEHFGKLYGIAGLGGVVASYAINLTINLLPEYGHFTVNNNLSVYGLVAALFYLFIIGTLGAGTVHIRFDPSFQPRKIVNCHRDDLISPTGKLKTPLDHTLDGKHPWHLETYPDIPQLNIIKLPLAAKLKKTLEFKRFQERKLVLENACSMARSLIFTKNTTFEELKRLQQATLTGKMKDEESCTPVLPIKSAKNENFYSDQFKYSMCLPPKTGCTNWQRGLVALLKNGEKTPEDLTDYEVFYDLDRFNSTDMKKERATRGSSEGYLTLVNTRHPLARLLSAWHDKFRKGHPWMKYIEKMYGKILKKLELRDMTLEKFTYSFEAFMELAAASNHDWMRDQHWRSIFHHCTPCANEFDFIVRQESAAEDQRFILKALEVDNITHIPGAYYTSLTSRNSITFYFKHVPRVVLKEIYRNYFLDFAMFNYTIDEFLEEAVDETGQISEVDRKWARVQLNENFIAWAPNFKEYTCQEN</sequence>
<reference evidence="2 3" key="1">
    <citation type="submission" date="2021-04" db="EMBL/GenBank/DDBJ databases">
        <authorList>
            <person name="Bliznina A."/>
        </authorList>
    </citation>
    <scope>NUCLEOTIDE SEQUENCE [LARGE SCALE GENOMIC DNA]</scope>
</reference>
<dbReference type="InterPro" id="IPR027197">
    <property type="entry name" value="SLC43A3"/>
</dbReference>
<keyword evidence="1" id="KW-0812">Transmembrane</keyword>
<evidence type="ECO:0000313" key="2">
    <source>
        <dbReference type="EMBL" id="CAG5113807.1"/>
    </source>
</evidence>
<feature type="transmembrane region" description="Helical" evidence="1">
    <location>
        <begin position="53"/>
        <end position="72"/>
    </location>
</feature>
<feature type="transmembrane region" description="Helical" evidence="1">
    <location>
        <begin position="106"/>
        <end position="125"/>
    </location>
</feature>
<proteinExistence type="predicted"/>
<dbReference type="CDD" id="cd06174">
    <property type="entry name" value="MFS"/>
    <property type="match status" value="1"/>
</dbReference>
<dbReference type="PANTHER" id="PTHR20765:SF1">
    <property type="entry name" value="EQUILIBRATIVE NUCLEOBASE TRANSPORTER 1"/>
    <property type="match status" value="1"/>
</dbReference>
<feature type="transmembrane region" description="Helical" evidence="1">
    <location>
        <begin position="170"/>
        <end position="190"/>
    </location>
</feature>
<dbReference type="PANTHER" id="PTHR20765">
    <property type="entry name" value="SOLUTE CARRIER FAMILY 43 MEMBER 3-RELATED"/>
    <property type="match status" value="1"/>
</dbReference>
<dbReference type="InterPro" id="IPR036259">
    <property type="entry name" value="MFS_trans_sf"/>
</dbReference>
<dbReference type="Proteomes" id="UP001158576">
    <property type="component" value="Chromosome 2"/>
</dbReference>